<keyword evidence="2" id="KW-0547">Nucleotide-binding</keyword>
<accession>A0A645BMR6</accession>
<keyword evidence="2" id="KW-0378">Hydrolase</keyword>
<dbReference type="AlphaFoldDB" id="A0A645BMR6"/>
<dbReference type="GO" id="GO:0016787">
    <property type="term" value="F:hydrolase activity"/>
    <property type="evidence" value="ECO:0007669"/>
    <property type="project" value="UniProtKB-KW"/>
</dbReference>
<dbReference type="InterPro" id="IPR011335">
    <property type="entry name" value="Restrct_endonuc-II-like"/>
</dbReference>
<dbReference type="EMBL" id="VSSQ01019207">
    <property type="protein sequence ID" value="MPM63084.1"/>
    <property type="molecule type" value="Genomic_DNA"/>
</dbReference>
<comment type="caution">
    <text evidence="2">The sequence shown here is derived from an EMBL/GenBank/DDBJ whole genome shotgun (WGS) entry which is preliminary data.</text>
</comment>
<dbReference type="Pfam" id="PF12705">
    <property type="entry name" value="PDDEXK_1"/>
    <property type="match status" value="1"/>
</dbReference>
<dbReference type="EC" id="3.1.-.-" evidence="2"/>
<dbReference type="SUPFAM" id="SSF52980">
    <property type="entry name" value="Restriction endonuclease-like"/>
    <property type="match status" value="1"/>
</dbReference>
<proteinExistence type="predicted"/>
<reference evidence="2" key="1">
    <citation type="submission" date="2019-08" db="EMBL/GenBank/DDBJ databases">
        <authorList>
            <person name="Kucharzyk K."/>
            <person name="Murdoch R.W."/>
            <person name="Higgins S."/>
            <person name="Loffler F."/>
        </authorList>
    </citation>
    <scope>NUCLEOTIDE SEQUENCE</scope>
</reference>
<dbReference type="Gene3D" id="3.90.320.10">
    <property type="match status" value="1"/>
</dbReference>
<dbReference type="GO" id="GO:0004386">
    <property type="term" value="F:helicase activity"/>
    <property type="evidence" value="ECO:0007669"/>
    <property type="project" value="UniProtKB-KW"/>
</dbReference>
<evidence type="ECO:0000313" key="2">
    <source>
        <dbReference type="EMBL" id="MPM63084.1"/>
    </source>
</evidence>
<keyword evidence="2" id="KW-0347">Helicase</keyword>
<name>A0A645BMR6_9ZZZZ</name>
<gene>
    <name evidence="2" type="primary">addA_22</name>
    <name evidence="2" type="ORF">SDC9_109964</name>
</gene>
<feature type="domain" description="PD-(D/E)XK endonuclease-like" evidence="1">
    <location>
        <begin position="148"/>
        <end position="307"/>
    </location>
</feature>
<evidence type="ECO:0000259" key="1">
    <source>
        <dbReference type="Pfam" id="PF12705"/>
    </source>
</evidence>
<protein>
    <submittedName>
        <fullName evidence="2">ATP-dependent helicase/nuclease subunit A</fullName>
        <ecNumber evidence="2">3.1.-.-</ecNumber>
    </submittedName>
</protein>
<dbReference type="InterPro" id="IPR038726">
    <property type="entry name" value="PDDEXK_AddAB-type"/>
</dbReference>
<keyword evidence="2" id="KW-0067">ATP-binding</keyword>
<organism evidence="2">
    <name type="scientific">bioreactor metagenome</name>
    <dbReference type="NCBI Taxonomy" id="1076179"/>
    <lineage>
        <taxon>unclassified sequences</taxon>
        <taxon>metagenomes</taxon>
        <taxon>ecological metagenomes</taxon>
    </lineage>
</organism>
<sequence>MPESLIAGAKSYLDWLGPAVARHQQGIELRQQGECDEQPSNPLAIDASQWQVGIWQRQGLTLAADTGDVQTPLLDAVEKLEPVDSGSSYEWVDRLLGWQYDYSSVVGKPAKLSVTEIKRRFELEDSNDAHRPFERKPIAARPRFTQTGSKLTAAEYGTLIHSVMQHIDFRGDVSETGLVLQVEDMVRRELLLPEQVQGIDLKGAAAFFAGELGKRLIASPQVRRELPFSLALPAERFYDDLPDSKDKIFVQGIIDVLFDDPAGLVLIDYKTDRAVEGAELARKYAVQLNLYAEAAATILRRPVAEKYLYLFSTGQVVRVD</sequence>
<dbReference type="InterPro" id="IPR011604">
    <property type="entry name" value="PDDEXK-like_dom_sf"/>
</dbReference>